<feature type="compositionally biased region" description="Polar residues" evidence="1">
    <location>
        <begin position="34"/>
        <end position="50"/>
    </location>
</feature>
<proteinExistence type="predicted"/>
<dbReference type="Proteomes" id="UP000887578">
    <property type="component" value="Unplaced"/>
</dbReference>
<keyword evidence="2" id="KW-1185">Reference proteome</keyword>
<reference evidence="3" key="1">
    <citation type="submission" date="2022-11" db="UniProtKB">
        <authorList>
            <consortium name="WormBaseParasite"/>
        </authorList>
    </citation>
    <scope>IDENTIFICATION</scope>
</reference>
<protein>
    <submittedName>
        <fullName evidence="3">Uncharacterized protein</fullName>
    </submittedName>
</protein>
<dbReference type="AlphaFoldDB" id="A0A914Q4K8"/>
<sequence>MLITNEAGKIRHMVYISGVEAIVHPPLNDPPTRNDVSQNPISAKSEVNQPQPNFVHVCSEAYQDDV</sequence>
<name>A0A914Q4K8_9BILA</name>
<evidence type="ECO:0000313" key="3">
    <source>
        <dbReference type="WBParaSite" id="PDA_v2.g26283.t1"/>
    </source>
</evidence>
<dbReference type="WBParaSite" id="PDA_v2.g26283.t1">
    <property type="protein sequence ID" value="PDA_v2.g26283.t1"/>
    <property type="gene ID" value="PDA_v2.g26283"/>
</dbReference>
<feature type="region of interest" description="Disordered" evidence="1">
    <location>
        <begin position="26"/>
        <end position="50"/>
    </location>
</feature>
<accession>A0A914Q4K8</accession>
<evidence type="ECO:0000256" key="1">
    <source>
        <dbReference type="SAM" id="MobiDB-lite"/>
    </source>
</evidence>
<evidence type="ECO:0000313" key="2">
    <source>
        <dbReference type="Proteomes" id="UP000887578"/>
    </source>
</evidence>
<organism evidence="2 3">
    <name type="scientific">Panagrolaimus davidi</name>
    <dbReference type="NCBI Taxonomy" id="227884"/>
    <lineage>
        <taxon>Eukaryota</taxon>
        <taxon>Metazoa</taxon>
        <taxon>Ecdysozoa</taxon>
        <taxon>Nematoda</taxon>
        <taxon>Chromadorea</taxon>
        <taxon>Rhabditida</taxon>
        <taxon>Tylenchina</taxon>
        <taxon>Panagrolaimomorpha</taxon>
        <taxon>Panagrolaimoidea</taxon>
        <taxon>Panagrolaimidae</taxon>
        <taxon>Panagrolaimus</taxon>
    </lineage>
</organism>